<dbReference type="Proteomes" id="UP001221898">
    <property type="component" value="Unassembled WGS sequence"/>
</dbReference>
<sequence>MNPRQQTRKNERNEDDVAAVVFKTAVKRLEEKVKLTEGKVCPHFITTVAPMDVSMPTNPSLAPAPAAHRRICFTTELRNSHQVTLCRAGWWLSEANRGRPSSTLEVQSRWSNPM</sequence>
<keyword evidence="2" id="KW-1185">Reference proteome</keyword>
<name>A0AAD7SWT0_9TELE</name>
<accession>A0AAD7SWT0</accession>
<protein>
    <submittedName>
        <fullName evidence="1">Uncharacterized protein</fullName>
    </submittedName>
</protein>
<organism evidence="1 2">
    <name type="scientific">Aldrovandia affinis</name>
    <dbReference type="NCBI Taxonomy" id="143900"/>
    <lineage>
        <taxon>Eukaryota</taxon>
        <taxon>Metazoa</taxon>
        <taxon>Chordata</taxon>
        <taxon>Craniata</taxon>
        <taxon>Vertebrata</taxon>
        <taxon>Euteleostomi</taxon>
        <taxon>Actinopterygii</taxon>
        <taxon>Neopterygii</taxon>
        <taxon>Teleostei</taxon>
        <taxon>Notacanthiformes</taxon>
        <taxon>Halosauridae</taxon>
        <taxon>Aldrovandia</taxon>
    </lineage>
</organism>
<proteinExistence type="predicted"/>
<gene>
    <name evidence="1" type="ORF">AAFF_G00234640</name>
</gene>
<comment type="caution">
    <text evidence="1">The sequence shown here is derived from an EMBL/GenBank/DDBJ whole genome shotgun (WGS) entry which is preliminary data.</text>
</comment>
<dbReference type="AlphaFoldDB" id="A0AAD7SWT0"/>
<reference evidence="1" key="1">
    <citation type="journal article" date="2023" name="Science">
        <title>Genome structures resolve the early diversification of teleost fishes.</title>
        <authorList>
            <person name="Parey E."/>
            <person name="Louis A."/>
            <person name="Montfort J."/>
            <person name="Bouchez O."/>
            <person name="Roques C."/>
            <person name="Iampietro C."/>
            <person name="Lluch J."/>
            <person name="Castinel A."/>
            <person name="Donnadieu C."/>
            <person name="Desvignes T."/>
            <person name="Floi Bucao C."/>
            <person name="Jouanno E."/>
            <person name="Wen M."/>
            <person name="Mejri S."/>
            <person name="Dirks R."/>
            <person name="Jansen H."/>
            <person name="Henkel C."/>
            <person name="Chen W.J."/>
            <person name="Zahm M."/>
            <person name="Cabau C."/>
            <person name="Klopp C."/>
            <person name="Thompson A.W."/>
            <person name="Robinson-Rechavi M."/>
            <person name="Braasch I."/>
            <person name="Lecointre G."/>
            <person name="Bobe J."/>
            <person name="Postlethwait J.H."/>
            <person name="Berthelot C."/>
            <person name="Roest Crollius H."/>
            <person name="Guiguen Y."/>
        </authorList>
    </citation>
    <scope>NUCLEOTIDE SEQUENCE</scope>
    <source>
        <strain evidence="1">NC1722</strain>
    </source>
</reference>
<evidence type="ECO:0000313" key="1">
    <source>
        <dbReference type="EMBL" id="KAJ8409266.1"/>
    </source>
</evidence>
<dbReference type="EMBL" id="JAINUG010000031">
    <property type="protein sequence ID" value="KAJ8409266.1"/>
    <property type="molecule type" value="Genomic_DNA"/>
</dbReference>
<evidence type="ECO:0000313" key="2">
    <source>
        <dbReference type="Proteomes" id="UP001221898"/>
    </source>
</evidence>